<name>A0A100WGP1_MYCCR</name>
<dbReference type="OrthoDB" id="4744404at2"/>
<keyword evidence="2" id="KW-0732">Signal</keyword>
<feature type="region of interest" description="Disordered" evidence="1">
    <location>
        <begin position="94"/>
        <end position="124"/>
    </location>
</feature>
<evidence type="ECO:0000256" key="2">
    <source>
        <dbReference type="SAM" id="SignalP"/>
    </source>
</evidence>
<sequence length="137" mass="14143">MNRIARMAATAVMSGGVGLAALGAATGTASADGPSYQGGNCPGGLTCTHWCPGDPLIPGAEFGVITWDWNICHDWYWTSEGTVDIATNTVYPWRGTPHQAAPVPPAPPPPPPAEPQPLPADCPPWSPFLAPSRCGGL</sequence>
<dbReference type="EMBL" id="BCSY01000078">
    <property type="protein sequence ID" value="GAS97932.1"/>
    <property type="molecule type" value="Genomic_DNA"/>
</dbReference>
<feature type="compositionally biased region" description="Pro residues" evidence="1">
    <location>
        <begin position="102"/>
        <end position="124"/>
    </location>
</feature>
<organism evidence="3 4">
    <name type="scientific">Mycolicibacterium canariasense</name>
    <name type="common">Mycobacterium canariasense</name>
    <dbReference type="NCBI Taxonomy" id="228230"/>
    <lineage>
        <taxon>Bacteria</taxon>
        <taxon>Bacillati</taxon>
        <taxon>Actinomycetota</taxon>
        <taxon>Actinomycetes</taxon>
        <taxon>Mycobacteriales</taxon>
        <taxon>Mycobacteriaceae</taxon>
        <taxon>Mycolicibacterium</taxon>
    </lineage>
</organism>
<proteinExistence type="predicted"/>
<comment type="caution">
    <text evidence="3">The sequence shown here is derived from an EMBL/GenBank/DDBJ whole genome shotgun (WGS) entry which is preliminary data.</text>
</comment>
<evidence type="ECO:0000256" key="1">
    <source>
        <dbReference type="SAM" id="MobiDB-lite"/>
    </source>
</evidence>
<dbReference type="AlphaFoldDB" id="A0A100WGP1"/>
<dbReference type="RefSeq" id="WP_062658789.1">
    <property type="nucleotide sequence ID" value="NZ_BCSY01000078.1"/>
</dbReference>
<reference evidence="4" key="1">
    <citation type="journal article" date="2016" name="Genome Announc.">
        <title>Draft Genome Sequences of Five Rapidly Growing Mycobacterium Species, M. thermoresistibile, M. fortuitum subsp. acetamidolyticum, M. canariasense, M. brisbanense, and M. novocastrense.</title>
        <authorList>
            <person name="Katahira K."/>
            <person name="Ogura Y."/>
            <person name="Gotoh Y."/>
            <person name="Hayashi T."/>
        </authorList>
    </citation>
    <scope>NUCLEOTIDE SEQUENCE [LARGE SCALE GENOMIC DNA]</scope>
    <source>
        <strain evidence="4">JCM15298</strain>
    </source>
</reference>
<protein>
    <recommendedName>
        <fullName evidence="5">Secreted protein</fullName>
    </recommendedName>
</protein>
<feature type="chain" id="PRO_5007090160" description="Secreted protein" evidence="2">
    <location>
        <begin position="32"/>
        <end position="137"/>
    </location>
</feature>
<reference evidence="4" key="2">
    <citation type="submission" date="2016-02" db="EMBL/GenBank/DDBJ databases">
        <title>Draft genome sequence of five rapidly growing Mycobacterium species.</title>
        <authorList>
            <person name="Katahira K."/>
            <person name="Gotou Y."/>
            <person name="Iida K."/>
            <person name="Ogura Y."/>
            <person name="Hayashi T."/>
        </authorList>
    </citation>
    <scope>NUCLEOTIDE SEQUENCE [LARGE SCALE GENOMIC DNA]</scope>
    <source>
        <strain evidence="4">JCM15298</strain>
    </source>
</reference>
<gene>
    <name evidence="3" type="ORF">RMCC_4897</name>
</gene>
<keyword evidence="4" id="KW-1185">Reference proteome</keyword>
<accession>A0A100WGP1</accession>
<evidence type="ECO:0000313" key="3">
    <source>
        <dbReference type="EMBL" id="GAS97932.1"/>
    </source>
</evidence>
<feature type="signal peptide" evidence="2">
    <location>
        <begin position="1"/>
        <end position="31"/>
    </location>
</feature>
<evidence type="ECO:0008006" key="5">
    <source>
        <dbReference type="Google" id="ProtNLM"/>
    </source>
</evidence>
<evidence type="ECO:0000313" key="4">
    <source>
        <dbReference type="Proteomes" id="UP000069443"/>
    </source>
</evidence>
<dbReference type="Proteomes" id="UP000069443">
    <property type="component" value="Unassembled WGS sequence"/>
</dbReference>